<dbReference type="PANTHER" id="PTHR13696:SF99">
    <property type="entry name" value="COBYRINIC ACID AC-DIAMIDE SYNTHASE"/>
    <property type="match status" value="1"/>
</dbReference>
<dbReference type="PANTHER" id="PTHR13696">
    <property type="entry name" value="P-LOOP CONTAINING NUCLEOSIDE TRIPHOSPHATE HYDROLASE"/>
    <property type="match status" value="1"/>
</dbReference>
<proteinExistence type="predicted"/>
<feature type="domain" description="AAA" evidence="2">
    <location>
        <begin position="52"/>
        <end position="96"/>
    </location>
</feature>
<dbReference type="KEGG" id="mbr:MONBRDRAFT_29444"/>
<dbReference type="RefSeq" id="XP_001749947.1">
    <property type="nucleotide sequence ID" value="XM_001749895.1"/>
</dbReference>
<feature type="region of interest" description="Disordered" evidence="1">
    <location>
        <begin position="1"/>
        <end position="22"/>
    </location>
</feature>
<dbReference type="GeneID" id="5895156"/>
<feature type="domain" description="AAA" evidence="2">
    <location>
        <begin position="240"/>
        <end position="288"/>
    </location>
</feature>
<dbReference type="Proteomes" id="UP000001357">
    <property type="component" value="Unassembled WGS sequence"/>
</dbReference>
<sequence length="501" mass="55131">MSVMSANNSAKRPMGHADGVEGPAKRITRAATTASPAAASASAPEDLLNKGKIIAMYNHKGGVGKTSMTASLGWALADSGKKVLLVDADPQCNLTGFLVDPGFEFLLEHYDGDERIDDPMHAFYHQESTRRCNLAAACSPLLGSAQQQQHFGLNERVQTQLCTDVFQVCKRNQFVQNEEWRTKLPDVPEKLFLLGGHPDTHNFELKISTAIGSREAVSAADNIVGCFAGLLRQIQRAQGEEPFDFIILDLSPSRSIVNELLVTLANYLIVPCSPDFYSNLAIAHLGEFLPRWCQSSIARASRDDAHQDFKLPPRMPIVLGLTFSMYRLAASSKKTPETADFRPVKAAWKWFQHVQSNFTIKVAPKLEKYCLVSGLVSRGEEDNVELASVPFLNSAANLANLIHVPGYALTGAHASMAGAAQTVISTRAMAAARRAIERLKCRLLASNVVADEDDIRDRQNDLITMMQKYPDETVKEYIRKSPGDRKKFICVLEEIRKTAGN</sequence>
<name>A9VB43_MONBE</name>
<evidence type="ECO:0000259" key="2">
    <source>
        <dbReference type="Pfam" id="PF13614"/>
    </source>
</evidence>
<reference evidence="3 4" key="1">
    <citation type="journal article" date="2008" name="Nature">
        <title>The genome of the choanoflagellate Monosiga brevicollis and the origin of metazoans.</title>
        <authorList>
            <consortium name="JGI Sequencing"/>
            <person name="King N."/>
            <person name="Westbrook M.J."/>
            <person name="Young S.L."/>
            <person name="Kuo A."/>
            <person name="Abedin M."/>
            <person name="Chapman J."/>
            <person name="Fairclough S."/>
            <person name="Hellsten U."/>
            <person name="Isogai Y."/>
            <person name="Letunic I."/>
            <person name="Marr M."/>
            <person name="Pincus D."/>
            <person name="Putnam N."/>
            <person name="Rokas A."/>
            <person name="Wright K.J."/>
            <person name="Zuzow R."/>
            <person name="Dirks W."/>
            <person name="Good M."/>
            <person name="Goodstein D."/>
            <person name="Lemons D."/>
            <person name="Li W."/>
            <person name="Lyons J.B."/>
            <person name="Morris A."/>
            <person name="Nichols S."/>
            <person name="Richter D.J."/>
            <person name="Salamov A."/>
            <person name="Bork P."/>
            <person name="Lim W.A."/>
            <person name="Manning G."/>
            <person name="Miller W.T."/>
            <person name="McGinnis W."/>
            <person name="Shapiro H."/>
            <person name="Tjian R."/>
            <person name="Grigoriev I.V."/>
            <person name="Rokhsar D."/>
        </authorList>
    </citation>
    <scope>NUCLEOTIDE SEQUENCE [LARGE SCALE GENOMIC DNA]</scope>
    <source>
        <strain evidence="4">MX1 / ATCC 50154</strain>
    </source>
</reference>
<organism evidence="3 4">
    <name type="scientific">Monosiga brevicollis</name>
    <name type="common">Choanoflagellate</name>
    <dbReference type="NCBI Taxonomy" id="81824"/>
    <lineage>
        <taxon>Eukaryota</taxon>
        <taxon>Choanoflagellata</taxon>
        <taxon>Craspedida</taxon>
        <taxon>Salpingoecidae</taxon>
        <taxon>Monosiga</taxon>
    </lineage>
</organism>
<gene>
    <name evidence="3" type="ORF">MONBRDRAFT_29444</name>
</gene>
<keyword evidence="4" id="KW-1185">Reference proteome</keyword>
<dbReference type="EMBL" id="CH991575">
    <property type="protein sequence ID" value="EDQ85326.1"/>
    <property type="molecule type" value="Genomic_DNA"/>
</dbReference>
<evidence type="ECO:0000313" key="4">
    <source>
        <dbReference type="Proteomes" id="UP000001357"/>
    </source>
</evidence>
<dbReference type="SUPFAM" id="SSF52540">
    <property type="entry name" value="P-loop containing nucleoside triphosphate hydrolases"/>
    <property type="match status" value="1"/>
</dbReference>
<feature type="compositionally biased region" description="Polar residues" evidence="1">
    <location>
        <begin position="1"/>
        <end position="10"/>
    </location>
</feature>
<dbReference type="InterPro" id="IPR027417">
    <property type="entry name" value="P-loop_NTPase"/>
</dbReference>
<dbReference type="AlphaFoldDB" id="A9VB43"/>
<dbReference type="Pfam" id="PF13614">
    <property type="entry name" value="AAA_31"/>
    <property type="match status" value="2"/>
</dbReference>
<dbReference type="InterPro" id="IPR025669">
    <property type="entry name" value="AAA_dom"/>
</dbReference>
<dbReference type="eggNOG" id="ENOG502S7P2">
    <property type="taxonomic scope" value="Eukaryota"/>
</dbReference>
<dbReference type="InParanoid" id="A9VB43"/>
<protein>
    <recommendedName>
        <fullName evidence="2">AAA domain-containing protein</fullName>
    </recommendedName>
</protein>
<dbReference type="OMA" id="CQSSIAR"/>
<accession>A9VB43</accession>
<evidence type="ECO:0000256" key="1">
    <source>
        <dbReference type="SAM" id="MobiDB-lite"/>
    </source>
</evidence>
<evidence type="ECO:0000313" key="3">
    <source>
        <dbReference type="EMBL" id="EDQ85326.1"/>
    </source>
</evidence>
<dbReference type="InterPro" id="IPR050678">
    <property type="entry name" value="DNA_Partitioning_ATPase"/>
</dbReference>
<dbReference type="Gene3D" id="3.40.50.300">
    <property type="entry name" value="P-loop containing nucleotide triphosphate hydrolases"/>
    <property type="match status" value="1"/>
</dbReference>
<dbReference type="CDD" id="cd02042">
    <property type="entry name" value="ParAB_family"/>
    <property type="match status" value="1"/>
</dbReference>